<dbReference type="Pfam" id="PF03950">
    <property type="entry name" value="tRNA-synt_1c_C"/>
    <property type="match status" value="1"/>
</dbReference>
<dbReference type="NCBIfam" id="TIGR00463">
    <property type="entry name" value="gltX_arch"/>
    <property type="match status" value="1"/>
</dbReference>
<dbReference type="InterPro" id="IPR036282">
    <property type="entry name" value="Glutathione-S-Trfase_C_sf"/>
</dbReference>
<dbReference type="GO" id="GO:0006424">
    <property type="term" value="P:glutamyl-tRNA aminoacylation"/>
    <property type="evidence" value="ECO:0007669"/>
    <property type="project" value="InterPro"/>
</dbReference>
<evidence type="ECO:0000256" key="1">
    <source>
        <dbReference type="ARBA" id="ARBA00004496"/>
    </source>
</evidence>
<evidence type="ECO:0000256" key="2">
    <source>
        <dbReference type="ARBA" id="ARBA00008927"/>
    </source>
</evidence>
<accession>A0A5N5R0J4</accession>
<dbReference type="InterPro" id="IPR011035">
    <property type="entry name" value="Ribosomal_bL25/Gln-tRNA_synth"/>
</dbReference>
<gene>
    <name evidence="19" type="ORF">CTheo_53</name>
</gene>
<evidence type="ECO:0000256" key="6">
    <source>
        <dbReference type="ARBA" id="ARBA00022598"/>
    </source>
</evidence>
<proteinExistence type="inferred from homology"/>
<comment type="similarity">
    <text evidence="2">Belongs to the class-I aminoacyl-tRNA synthetase family. Glutamate--tRNA ligase type 2 subfamily.</text>
</comment>
<evidence type="ECO:0000256" key="8">
    <source>
        <dbReference type="ARBA" id="ARBA00022840"/>
    </source>
</evidence>
<dbReference type="OrthoDB" id="10250478at2759"/>
<dbReference type="SUPFAM" id="SSF52374">
    <property type="entry name" value="Nucleotidylyl transferase"/>
    <property type="match status" value="1"/>
</dbReference>
<dbReference type="GO" id="GO:0005524">
    <property type="term" value="F:ATP binding"/>
    <property type="evidence" value="ECO:0007669"/>
    <property type="project" value="UniProtKB-KW"/>
</dbReference>
<evidence type="ECO:0000256" key="7">
    <source>
        <dbReference type="ARBA" id="ARBA00022741"/>
    </source>
</evidence>
<evidence type="ECO:0000256" key="12">
    <source>
        <dbReference type="ARBA" id="ARBA00048351"/>
    </source>
</evidence>
<evidence type="ECO:0000256" key="10">
    <source>
        <dbReference type="ARBA" id="ARBA00023146"/>
    </source>
</evidence>
<dbReference type="Pfam" id="PF00749">
    <property type="entry name" value="tRNA-synt_1c"/>
    <property type="match status" value="1"/>
</dbReference>
<reference evidence="19 20" key="1">
    <citation type="journal article" date="2019" name="Fungal Biol. Biotechnol.">
        <title>Draft genome sequence of fastidious pathogen Ceratobasidium theobromae, which causes vascular-streak dieback in Theobroma cacao.</title>
        <authorList>
            <person name="Ali S.S."/>
            <person name="Asman A."/>
            <person name="Shao J."/>
            <person name="Firmansyah A.P."/>
            <person name="Susilo A.W."/>
            <person name="Rosmana A."/>
            <person name="McMahon P."/>
            <person name="Junaid M."/>
            <person name="Guest D."/>
            <person name="Kheng T.Y."/>
            <person name="Meinhardt L.W."/>
            <person name="Bailey B.A."/>
        </authorList>
    </citation>
    <scope>NUCLEOTIDE SEQUENCE [LARGE SCALE GENOMIC DNA]</scope>
    <source>
        <strain evidence="19 20">CT2</strain>
    </source>
</reference>
<dbReference type="InterPro" id="IPR000924">
    <property type="entry name" value="Glu/Gln-tRNA-synth"/>
</dbReference>
<keyword evidence="8 13" id="KW-0067">ATP-binding</keyword>
<evidence type="ECO:0000259" key="15">
    <source>
        <dbReference type="Pfam" id="PF00043"/>
    </source>
</evidence>
<dbReference type="GO" id="GO:0017102">
    <property type="term" value="C:methionyl glutamyl tRNA synthetase complex"/>
    <property type="evidence" value="ECO:0007669"/>
    <property type="project" value="UniProtKB-ARBA"/>
</dbReference>
<feature type="domain" description="Glutamyl/glutaminyl-tRNA synthetase class Ib catalytic" evidence="16">
    <location>
        <begin position="190"/>
        <end position="494"/>
    </location>
</feature>
<evidence type="ECO:0000259" key="16">
    <source>
        <dbReference type="Pfam" id="PF00749"/>
    </source>
</evidence>
<dbReference type="AlphaFoldDB" id="A0A5N5R0J4"/>
<dbReference type="Gene3D" id="1.20.1050.10">
    <property type="match status" value="1"/>
</dbReference>
<dbReference type="Pfam" id="PF20974">
    <property type="entry name" value="tRNA-synt_1c_C2"/>
    <property type="match status" value="1"/>
</dbReference>
<dbReference type="Gene3D" id="2.40.240.10">
    <property type="entry name" value="Ribosomal Protein L25, Chain P"/>
    <property type="match status" value="2"/>
</dbReference>
<organism evidence="19 20">
    <name type="scientific">Ceratobasidium theobromae</name>
    <dbReference type="NCBI Taxonomy" id="1582974"/>
    <lineage>
        <taxon>Eukaryota</taxon>
        <taxon>Fungi</taxon>
        <taxon>Dikarya</taxon>
        <taxon>Basidiomycota</taxon>
        <taxon>Agaricomycotina</taxon>
        <taxon>Agaricomycetes</taxon>
        <taxon>Cantharellales</taxon>
        <taxon>Ceratobasidiaceae</taxon>
        <taxon>Ceratobasidium</taxon>
    </lineage>
</organism>
<evidence type="ECO:0000256" key="5">
    <source>
        <dbReference type="ARBA" id="ARBA00022553"/>
    </source>
</evidence>
<evidence type="ECO:0000256" key="9">
    <source>
        <dbReference type="ARBA" id="ARBA00022917"/>
    </source>
</evidence>
<dbReference type="Gene3D" id="3.40.50.620">
    <property type="entry name" value="HUPs"/>
    <property type="match status" value="1"/>
</dbReference>
<dbReference type="EMBL" id="SSOP01000001">
    <property type="protein sequence ID" value="KAB5596416.1"/>
    <property type="molecule type" value="Genomic_DNA"/>
</dbReference>
<feature type="domain" description="tRNA synthetases class I (E and Q) anti-codon binding" evidence="18">
    <location>
        <begin position="593"/>
        <end position="669"/>
    </location>
</feature>
<dbReference type="InterPro" id="IPR014729">
    <property type="entry name" value="Rossmann-like_a/b/a_fold"/>
</dbReference>
<feature type="domain" description="Glutathione S-transferase C-terminal" evidence="15">
    <location>
        <begin position="87"/>
        <end position="153"/>
    </location>
</feature>
<keyword evidence="4" id="KW-0963">Cytoplasm</keyword>
<dbReference type="PANTHER" id="PTHR43097:SF5">
    <property type="entry name" value="GLUTAMATE--TRNA LIGASE"/>
    <property type="match status" value="1"/>
</dbReference>
<keyword evidence="7 13" id="KW-0547">Nucleotide-binding</keyword>
<dbReference type="PRINTS" id="PR00987">
    <property type="entry name" value="TRNASYNTHGLU"/>
</dbReference>
<dbReference type="InterPro" id="IPR004526">
    <property type="entry name" value="Glu-tRNA-synth_arc/euk"/>
</dbReference>
<comment type="caution">
    <text evidence="19">The sequence shown here is derived from an EMBL/GenBank/DDBJ whole genome shotgun (WGS) entry which is preliminary data.</text>
</comment>
<dbReference type="GO" id="GO:0010494">
    <property type="term" value="C:cytoplasmic stress granule"/>
    <property type="evidence" value="ECO:0007669"/>
    <property type="project" value="UniProtKB-ARBA"/>
</dbReference>
<evidence type="ECO:0000256" key="11">
    <source>
        <dbReference type="ARBA" id="ARBA00030865"/>
    </source>
</evidence>
<dbReference type="GO" id="GO:0005829">
    <property type="term" value="C:cytosol"/>
    <property type="evidence" value="ECO:0007669"/>
    <property type="project" value="TreeGrafter"/>
</dbReference>
<dbReference type="InterPro" id="IPR050132">
    <property type="entry name" value="Gln/Glu-tRNA_Ligase"/>
</dbReference>
<dbReference type="InterPro" id="IPR020056">
    <property type="entry name" value="Rbsml_bL25/Gln-tRNA_synth_N"/>
</dbReference>
<keyword evidence="20" id="KW-1185">Reference proteome</keyword>
<keyword evidence="5" id="KW-0597">Phosphoprotein</keyword>
<dbReference type="InterPro" id="IPR001412">
    <property type="entry name" value="aa-tRNA-synth_I_CS"/>
</dbReference>
<protein>
    <recommendedName>
        <fullName evidence="3">glutamate--tRNA ligase</fullName>
        <ecNumber evidence="3">6.1.1.17</ecNumber>
    </recommendedName>
    <alternativeName>
        <fullName evidence="11">Glutamyl-tRNA synthetase</fullName>
    </alternativeName>
</protein>
<dbReference type="PANTHER" id="PTHR43097">
    <property type="entry name" value="GLUTAMINE-TRNA LIGASE"/>
    <property type="match status" value="1"/>
</dbReference>
<keyword evidence="10 13" id="KW-0030">Aminoacyl-tRNA synthetase</keyword>
<evidence type="ECO:0000256" key="3">
    <source>
        <dbReference type="ARBA" id="ARBA00012835"/>
    </source>
</evidence>
<dbReference type="SUPFAM" id="SSF50715">
    <property type="entry name" value="Ribosomal protein L25-like"/>
    <property type="match status" value="1"/>
</dbReference>
<dbReference type="FunFam" id="3.40.50.620:FF:000070">
    <property type="entry name" value="Bifunctional glutamate/proline--tRNA ligase"/>
    <property type="match status" value="1"/>
</dbReference>
<dbReference type="SUPFAM" id="SSF47616">
    <property type="entry name" value="GST C-terminal domain-like"/>
    <property type="match status" value="1"/>
</dbReference>
<dbReference type="Proteomes" id="UP000383932">
    <property type="component" value="Unassembled WGS sequence"/>
</dbReference>
<dbReference type="CDD" id="cd00807">
    <property type="entry name" value="GlnRS_core"/>
    <property type="match status" value="1"/>
</dbReference>
<dbReference type="InterPro" id="IPR020059">
    <property type="entry name" value="Glu/Gln-tRNA-synth_Ib_codon-bd"/>
</dbReference>
<dbReference type="Pfam" id="PF00043">
    <property type="entry name" value="GST_C"/>
    <property type="match status" value="1"/>
</dbReference>
<dbReference type="InterPro" id="IPR049437">
    <property type="entry name" value="tRNA-synt_1c_C2"/>
</dbReference>
<dbReference type="InterPro" id="IPR020058">
    <property type="entry name" value="Glu/Gln-tRNA-synth_Ib_cat-dom"/>
</dbReference>
<evidence type="ECO:0000313" key="19">
    <source>
        <dbReference type="EMBL" id="KAB5596416.1"/>
    </source>
</evidence>
<dbReference type="InterPro" id="IPR004046">
    <property type="entry name" value="GST_C"/>
</dbReference>
<feature type="compositionally biased region" description="Basic and acidic residues" evidence="14">
    <location>
        <begin position="708"/>
        <end position="717"/>
    </location>
</feature>
<evidence type="ECO:0000313" key="20">
    <source>
        <dbReference type="Proteomes" id="UP000383932"/>
    </source>
</evidence>
<dbReference type="PROSITE" id="PS00178">
    <property type="entry name" value="AA_TRNA_LIGASE_I"/>
    <property type="match status" value="1"/>
</dbReference>
<evidence type="ECO:0000256" key="13">
    <source>
        <dbReference type="RuleBase" id="RU363037"/>
    </source>
</evidence>
<dbReference type="FunFam" id="3.90.800.10:FF:000001">
    <property type="entry name" value="Glutamine--tRNA ligase"/>
    <property type="match status" value="1"/>
</dbReference>
<dbReference type="GO" id="GO:0004818">
    <property type="term" value="F:glutamate-tRNA ligase activity"/>
    <property type="evidence" value="ECO:0007669"/>
    <property type="project" value="UniProtKB-EC"/>
</dbReference>
<evidence type="ECO:0000256" key="4">
    <source>
        <dbReference type="ARBA" id="ARBA00022490"/>
    </source>
</evidence>
<feature type="domain" description="Glutamyl/glutaminyl-tRNA synthetase class Ib anti-codon binding" evidence="17">
    <location>
        <begin position="497"/>
        <end position="572"/>
    </location>
</feature>
<dbReference type="FunFam" id="1.10.1160.10:FF:000001">
    <property type="entry name" value="Glutamine--tRNA ligase"/>
    <property type="match status" value="1"/>
</dbReference>
<keyword evidence="6 13" id="KW-0436">Ligase</keyword>
<name>A0A5N5R0J4_9AGAM</name>
<dbReference type="HAMAP" id="MF_02076">
    <property type="entry name" value="Glu_tRNA_synth_type2"/>
    <property type="match status" value="1"/>
</dbReference>
<keyword evidence="9 13" id="KW-0648">Protein biosynthesis</keyword>
<comment type="catalytic activity">
    <reaction evidence="12">
        <text>tRNA(Glu) + L-glutamate + ATP = L-glutamyl-tRNA(Glu) + AMP + diphosphate</text>
        <dbReference type="Rhea" id="RHEA:23540"/>
        <dbReference type="Rhea" id="RHEA-COMP:9663"/>
        <dbReference type="Rhea" id="RHEA-COMP:9680"/>
        <dbReference type="ChEBI" id="CHEBI:29985"/>
        <dbReference type="ChEBI" id="CHEBI:30616"/>
        <dbReference type="ChEBI" id="CHEBI:33019"/>
        <dbReference type="ChEBI" id="CHEBI:78442"/>
        <dbReference type="ChEBI" id="CHEBI:78520"/>
        <dbReference type="ChEBI" id="CHEBI:456215"/>
        <dbReference type="EC" id="6.1.1.17"/>
    </reaction>
</comment>
<feature type="region of interest" description="Disordered" evidence="14">
    <location>
        <begin position="698"/>
        <end position="756"/>
    </location>
</feature>
<evidence type="ECO:0000259" key="18">
    <source>
        <dbReference type="Pfam" id="PF20974"/>
    </source>
</evidence>
<evidence type="ECO:0000256" key="14">
    <source>
        <dbReference type="SAM" id="MobiDB-lite"/>
    </source>
</evidence>
<comment type="subcellular location">
    <subcellularLocation>
        <location evidence="1">Cytoplasm</location>
    </subcellularLocation>
</comment>
<evidence type="ECO:0000259" key="17">
    <source>
        <dbReference type="Pfam" id="PF03950"/>
    </source>
</evidence>
<dbReference type="FunFam" id="2.40.240.10:FF:000004">
    <property type="entry name" value="Glutamyl-tRNA synthetase, cytoplasmic"/>
    <property type="match status" value="1"/>
</dbReference>
<dbReference type="EC" id="6.1.1.17" evidence="3"/>
<sequence length="804" mass="89686">MASKTISFLPSASPFSYAVLGISSFLGIPYSFDIEQTEGLVLTVDGVTTSNPADALHQLADPAGRAGYSQTSTKFHDIAASLPLKTAFAELSPLIDTIDDHLAYRTFVIGRALTAADWAVWGALKSSIQAVGVLKQGAHPHVQRWMNYIESLPSIQQALAALNDVKSKKGQGTKTAASFSLGLPDAVKGQVVTRFPPEPSGYLHIGHAKAAILNQYFARMYEGKFIVRFDDTNPSKERSEFEETILEDLQLLEIKPDILSHTSDHFDKLYDYAVQLLKAGKGYADDTGVEQMREERTNGIASKHRDDPIEENLKRFDEMRSGSAEGARWCLRAKISVDDPNKALRDPVIYRCNATPHHRTGEQWKVYPTYDFACPIVDSIEGVSHALRTNEYRDRNPQYAWMLEALGLRKVIIWDFSRINFIYTLLSKRKLHWFVDEKLVKGWDDPRFPTVRGIRRRGMTVEALRQFMLAQGPSQAQLMLEWDTFWALNKKVIDPIAPRHWAVAKEGMVTVTVNGAEEAIKDIPLHKKNPDVGTKKTVYSKSLIMEKEDADSFEDNEEVTLMDWGNAILKTKSEGALEFDLHLEGDFKKTKKKITWLALPTLNHALVHATLLDYDYLITKKKLDEGDNVEDFVTPVSEFRTECWADANVLNLKKGDIMQFERKGYYIVDGIYDDPESHVSGARRMEFVKIPDGRAAGLASKAGPEATDAPKPKKDKTPGGNFGKPARGQGGATSNVAPYGPKLTPEASKAHPEGTKVYLSEGTTGYAIPVTTKMYSVAKVEEDGLINPQADTKMYPVKSVYDRS</sequence>